<dbReference type="InterPro" id="IPR006058">
    <property type="entry name" value="2Fe2S_fd_BS"/>
</dbReference>
<dbReference type="PROSITE" id="PS00197">
    <property type="entry name" value="2FE2S_FER_1"/>
    <property type="match status" value="1"/>
</dbReference>
<comment type="cofactor">
    <cofactor evidence="1">
        <name>[3Fe-4S] cluster</name>
        <dbReference type="ChEBI" id="CHEBI:21137"/>
    </cofactor>
</comment>
<evidence type="ECO:0000256" key="3">
    <source>
        <dbReference type="ARBA" id="ARBA00004894"/>
    </source>
</evidence>
<keyword evidence="9" id="KW-0560">Oxidoreductase</keyword>
<evidence type="ECO:0000256" key="10">
    <source>
        <dbReference type="ARBA" id="ARBA00023004"/>
    </source>
</evidence>
<dbReference type="InterPro" id="IPR004489">
    <property type="entry name" value="Succ_DH/fum_Rdtase_Fe-S"/>
</dbReference>
<dbReference type="InterPro" id="IPR012675">
    <property type="entry name" value="Beta-grasp_dom_sf"/>
</dbReference>
<organism evidence="14 15">
    <name type="scientific">Ramlibacter albus</name>
    <dbReference type="NCBI Taxonomy" id="2079448"/>
    <lineage>
        <taxon>Bacteria</taxon>
        <taxon>Pseudomonadati</taxon>
        <taxon>Pseudomonadota</taxon>
        <taxon>Betaproteobacteria</taxon>
        <taxon>Burkholderiales</taxon>
        <taxon>Comamonadaceae</taxon>
        <taxon>Ramlibacter</taxon>
    </lineage>
</organism>
<dbReference type="InterPro" id="IPR001041">
    <property type="entry name" value="2Fe-2S_ferredoxin-type"/>
</dbReference>
<sequence length="242" mass="26697">MSPTTDARTLTVRISRGTESPQFSTYAVPWRDNQTVLDVVTEVQRTLEPTLSYRFACRVGVCGSCAMTVNGKPRWTCRTHVSRVEEGGTLTIEPLRNMPRIKDLVVDMKEFFDKWRKAGNTFAGTATRADPPALISPQTKQRKMADAAIECINCGVCYAACDVVSWDRNYLGPAALNRAWTLYNDERHADRKGVLKQATAGGGCNSCHTHGNCTSHCPVDLSPTGSIAGLKRNALLQFLKRD</sequence>
<comment type="similarity">
    <text evidence="4">Belongs to the succinate dehydrogenase/fumarate reductase iron-sulfur protein family.</text>
</comment>
<evidence type="ECO:0000256" key="9">
    <source>
        <dbReference type="ARBA" id="ARBA00023002"/>
    </source>
</evidence>
<comment type="cofactor">
    <cofactor evidence="12">
        <name>[2Fe-2S] cluster</name>
        <dbReference type="ChEBI" id="CHEBI:190135"/>
    </cofactor>
</comment>
<dbReference type="AlphaFoldDB" id="A0A923MB89"/>
<accession>A0A923MB89</accession>
<dbReference type="InterPro" id="IPR009051">
    <property type="entry name" value="Helical_ferredxn"/>
</dbReference>
<keyword evidence="15" id="KW-1185">Reference proteome</keyword>
<dbReference type="InterPro" id="IPR036010">
    <property type="entry name" value="2Fe-2S_ferredoxin-like_sf"/>
</dbReference>
<dbReference type="Gene3D" id="1.10.1060.10">
    <property type="entry name" value="Alpha-helical ferredoxin"/>
    <property type="match status" value="1"/>
</dbReference>
<dbReference type="NCBIfam" id="TIGR00384">
    <property type="entry name" value="dhsB"/>
    <property type="match status" value="1"/>
</dbReference>
<keyword evidence="7" id="KW-0004">4Fe-4S</keyword>
<dbReference type="SUPFAM" id="SSF54292">
    <property type="entry name" value="2Fe-2S ferredoxin-like"/>
    <property type="match status" value="1"/>
</dbReference>
<proteinExistence type="inferred from homology"/>
<keyword evidence="11" id="KW-0411">Iron-sulfur</keyword>
<comment type="pathway">
    <text evidence="3">Carbohydrate metabolism; tricarboxylic acid cycle; fumarate from succinate (bacterial route): step 1/1.</text>
</comment>
<dbReference type="GO" id="GO:0009055">
    <property type="term" value="F:electron transfer activity"/>
    <property type="evidence" value="ECO:0007669"/>
    <property type="project" value="InterPro"/>
</dbReference>
<dbReference type="Gene3D" id="3.10.20.30">
    <property type="match status" value="1"/>
</dbReference>
<name>A0A923MB89_9BURK</name>
<dbReference type="GO" id="GO:0051537">
    <property type="term" value="F:2 iron, 2 sulfur cluster binding"/>
    <property type="evidence" value="ECO:0007669"/>
    <property type="project" value="InterPro"/>
</dbReference>
<evidence type="ECO:0000259" key="13">
    <source>
        <dbReference type="PROSITE" id="PS51085"/>
    </source>
</evidence>
<comment type="caution">
    <text evidence="14">The sequence shown here is derived from an EMBL/GenBank/DDBJ whole genome shotgun (WGS) entry which is preliminary data.</text>
</comment>
<evidence type="ECO:0000256" key="2">
    <source>
        <dbReference type="ARBA" id="ARBA00001966"/>
    </source>
</evidence>
<feature type="domain" description="2Fe-2S ferredoxin-type" evidence="13">
    <location>
        <begin position="8"/>
        <end position="98"/>
    </location>
</feature>
<dbReference type="GO" id="GO:0022904">
    <property type="term" value="P:respiratory electron transport chain"/>
    <property type="evidence" value="ECO:0007669"/>
    <property type="project" value="TreeGrafter"/>
</dbReference>
<evidence type="ECO:0000313" key="15">
    <source>
        <dbReference type="Proteomes" id="UP000596827"/>
    </source>
</evidence>
<dbReference type="PROSITE" id="PS51085">
    <property type="entry name" value="2FE2S_FER_2"/>
    <property type="match status" value="1"/>
</dbReference>
<dbReference type="RefSeq" id="WP_187082808.1">
    <property type="nucleotide sequence ID" value="NZ_JACORU010000006.1"/>
</dbReference>
<dbReference type="Proteomes" id="UP000596827">
    <property type="component" value="Unassembled WGS sequence"/>
</dbReference>
<dbReference type="PANTHER" id="PTHR11921:SF29">
    <property type="entry name" value="SUCCINATE DEHYDROGENASE [UBIQUINONE] IRON-SULFUR SUBUNIT, MITOCHONDRIAL"/>
    <property type="match status" value="1"/>
</dbReference>
<dbReference type="Pfam" id="PF13085">
    <property type="entry name" value="Fer2_3"/>
    <property type="match status" value="1"/>
</dbReference>
<dbReference type="PANTHER" id="PTHR11921">
    <property type="entry name" value="SUCCINATE DEHYDROGENASE IRON-SULFUR PROTEIN"/>
    <property type="match status" value="1"/>
</dbReference>
<dbReference type="InterPro" id="IPR050573">
    <property type="entry name" value="SDH/FRD_Iron-Sulfur"/>
</dbReference>
<evidence type="ECO:0000256" key="7">
    <source>
        <dbReference type="ARBA" id="ARBA00022485"/>
    </source>
</evidence>
<dbReference type="EMBL" id="JACORU010000006">
    <property type="protein sequence ID" value="MBC5766331.1"/>
    <property type="molecule type" value="Genomic_DNA"/>
</dbReference>
<protein>
    <recommendedName>
        <fullName evidence="6">Succinate dehydrogenase iron-sulfur subunit</fullName>
        <ecNumber evidence="5">1.3.5.1</ecNumber>
    </recommendedName>
</protein>
<evidence type="ECO:0000256" key="11">
    <source>
        <dbReference type="ARBA" id="ARBA00023014"/>
    </source>
</evidence>
<dbReference type="EC" id="1.3.5.1" evidence="5"/>
<dbReference type="GO" id="GO:0051539">
    <property type="term" value="F:4 iron, 4 sulfur cluster binding"/>
    <property type="evidence" value="ECO:0007669"/>
    <property type="project" value="UniProtKB-KW"/>
</dbReference>
<evidence type="ECO:0000256" key="8">
    <source>
        <dbReference type="ARBA" id="ARBA00022723"/>
    </source>
</evidence>
<evidence type="ECO:0000313" key="14">
    <source>
        <dbReference type="EMBL" id="MBC5766331.1"/>
    </source>
</evidence>
<comment type="cofactor">
    <cofactor evidence="2">
        <name>[4Fe-4S] cluster</name>
        <dbReference type="ChEBI" id="CHEBI:49883"/>
    </cofactor>
</comment>
<keyword evidence="8" id="KW-0479">Metal-binding</keyword>
<dbReference type="GO" id="GO:0006099">
    <property type="term" value="P:tricarboxylic acid cycle"/>
    <property type="evidence" value="ECO:0007669"/>
    <property type="project" value="InterPro"/>
</dbReference>
<dbReference type="GO" id="GO:0008177">
    <property type="term" value="F:succinate dehydrogenase (quinone) activity"/>
    <property type="evidence" value="ECO:0007669"/>
    <property type="project" value="UniProtKB-EC"/>
</dbReference>
<evidence type="ECO:0000256" key="5">
    <source>
        <dbReference type="ARBA" id="ARBA00012792"/>
    </source>
</evidence>
<dbReference type="GO" id="GO:0046872">
    <property type="term" value="F:metal ion binding"/>
    <property type="evidence" value="ECO:0007669"/>
    <property type="project" value="UniProtKB-KW"/>
</dbReference>
<dbReference type="Pfam" id="PF13534">
    <property type="entry name" value="Fer4_17"/>
    <property type="match status" value="1"/>
</dbReference>
<dbReference type="CDD" id="cd00207">
    <property type="entry name" value="fer2"/>
    <property type="match status" value="1"/>
</dbReference>
<evidence type="ECO:0000256" key="12">
    <source>
        <dbReference type="ARBA" id="ARBA00034078"/>
    </source>
</evidence>
<evidence type="ECO:0000256" key="4">
    <source>
        <dbReference type="ARBA" id="ARBA00009433"/>
    </source>
</evidence>
<keyword evidence="10" id="KW-0408">Iron</keyword>
<evidence type="ECO:0000256" key="6">
    <source>
        <dbReference type="ARBA" id="ARBA00022131"/>
    </source>
</evidence>
<reference evidence="14" key="1">
    <citation type="submission" date="2020-08" db="EMBL/GenBank/DDBJ databases">
        <title>Ramlibacter sp. GTP1 16S ribosomal RNA gene genome sequencing and assembly.</title>
        <authorList>
            <person name="Kang M."/>
        </authorList>
    </citation>
    <scope>NUCLEOTIDE SEQUENCE</scope>
    <source>
        <strain evidence="14">GTP1</strain>
    </source>
</reference>
<evidence type="ECO:0000256" key="1">
    <source>
        <dbReference type="ARBA" id="ARBA00001927"/>
    </source>
</evidence>
<dbReference type="InterPro" id="IPR025192">
    <property type="entry name" value="Succ_DH/fum_Rdtase_N"/>
</dbReference>
<dbReference type="SUPFAM" id="SSF46548">
    <property type="entry name" value="alpha-helical ferredoxin"/>
    <property type="match status" value="1"/>
</dbReference>
<gene>
    <name evidence="14" type="ORF">H8R02_17820</name>
</gene>